<evidence type="ECO:0000256" key="5">
    <source>
        <dbReference type="ARBA" id="ARBA00022555"/>
    </source>
</evidence>
<evidence type="ECO:0000256" key="10">
    <source>
        <dbReference type="ARBA" id="ARBA00022842"/>
    </source>
</evidence>
<evidence type="ECO:0000256" key="8">
    <source>
        <dbReference type="ARBA" id="ARBA00022741"/>
    </source>
</evidence>
<comment type="subunit">
    <text evidence="3 15">Tetramer of two alpha and two beta subunits.</text>
</comment>
<feature type="binding site" evidence="15">
    <location>
        <position position="480"/>
    </location>
    <ligand>
        <name>Mg(2+)</name>
        <dbReference type="ChEBI" id="CHEBI:18420"/>
        <note>shared with alpha subunit</note>
    </ligand>
</feature>
<dbReference type="PANTHER" id="PTHR10947:SF0">
    <property type="entry name" value="PHENYLALANINE--TRNA LIGASE BETA SUBUNIT"/>
    <property type="match status" value="1"/>
</dbReference>
<reference evidence="20 21" key="1">
    <citation type="submission" date="2018-02" db="EMBL/GenBank/DDBJ databases">
        <authorList>
            <person name="Cohen D.B."/>
            <person name="Kent A.D."/>
        </authorList>
    </citation>
    <scope>NUCLEOTIDE SEQUENCE [LARGE SCALE GENOMIC DNA]</scope>
    <source>
        <strain evidence="20">1</strain>
    </source>
</reference>
<comment type="similarity">
    <text evidence="2 15">Belongs to the phenylalanyl-tRNA synthetase beta subunit family. Type 1 subfamily.</text>
</comment>
<dbReference type="SMART" id="SM00896">
    <property type="entry name" value="FDX-ACB"/>
    <property type="match status" value="1"/>
</dbReference>
<keyword evidence="9 15" id="KW-0067">ATP-binding</keyword>
<dbReference type="SUPFAM" id="SSF50249">
    <property type="entry name" value="Nucleic acid-binding proteins"/>
    <property type="match status" value="1"/>
</dbReference>
<evidence type="ECO:0000259" key="18">
    <source>
        <dbReference type="PROSITE" id="PS51447"/>
    </source>
</evidence>
<protein>
    <recommendedName>
        <fullName evidence="15">Phenylalanine--tRNA ligase beta subunit</fullName>
        <ecNumber evidence="15">6.1.1.20</ecNumber>
    </recommendedName>
    <alternativeName>
        <fullName evidence="15">Phenylalanyl-tRNA synthetase beta subunit</fullName>
        <shortName evidence="15">PheRS</shortName>
    </alternativeName>
</protein>
<evidence type="ECO:0000259" key="19">
    <source>
        <dbReference type="PROSITE" id="PS51483"/>
    </source>
</evidence>
<dbReference type="FunFam" id="3.30.70.380:FF:000001">
    <property type="entry name" value="Phenylalanine--tRNA ligase beta subunit"/>
    <property type="match status" value="1"/>
</dbReference>
<feature type="binding site" evidence="15">
    <location>
        <position position="474"/>
    </location>
    <ligand>
        <name>Mg(2+)</name>
        <dbReference type="ChEBI" id="CHEBI:18420"/>
        <note>shared with alpha subunit</note>
    </ligand>
</feature>
<dbReference type="Gene3D" id="3.50.40.10">
    <property type="entry name" value="Phenylalanyl-trna Synthetase, Chain B, domain 3"/>
    <property type="match status" value="1"/>
</dbReference>
<feature type="binding site" evidence="15">
    <location>
        <position position="484"/>
    </location>
    <ligand>
        <name>Mg(2+)</name>
        <dbReference type="ChEBI" id="CHEBI:18420"/>
        <note>shared with alpha subunit</note>
    </ligand>
</feature>
<comment type="cofactor">
    <cofactor evidence="15">
        <name>Mg(2+)</name>
        <dbReference type="ChEBI" id="CHEBI:18420"/>
    </cofactor>
    <text evidence="15">Binds 2 magnesium ions per tetramer.</text>
</comment>
<name>A0A2N9JHD3_9ACTN</name>
<sequence>MRAPMSWLRDWVALPQTVTGDELAQALVRAGLEVETVESVGGGVGPLVVGRVVDFVDEPQKNGKIIRWCHLDVGAAQAPDVPPAPVEGRPVTAGVRGIICGAHNFAVGDLVVVGLPGTVLAGGFTLSSRKTYGHISDGMICAEDELGIGVDHSGIIVLPESSGLVPGDDPAAFLGLGDEVLDINVSPDMAYCMSIRGLAREAGQALGVPFTDVVDRSVPAPVADGYPVLLDDPACALFVAVGVSGIDPSAQSPRWLQRRLTMAGMRPISLPVDVTNYVMLEVGQPLHAYDASKLRGPIVVRKAVEGETIVTLDDVKRTLSADDLLITDDSGPIGIAGVMGGATTECDPNTTDIVLEAAAFDPATVSRAMRRHGLPSEASKRFERGTDPAATYAAAHLAARLLVELGGGVLASAETVAGAVPAMPSQTMATDLPSKILGLEVPAARVVEILRASGVEVTEANGAVELLPPTWRRDLRDPYDYVEEVGRKIGFDEIPSIVPTPPAGRGLTRAQVIRRAVTHALADAGFVQVLQLPFASGDDLDKLGLPADDRRRATVRLANPLAETSPYLRTMLLPGLFVAVQRNTSRGNDDLALFEAGAVFRAGSGAAAPMPGVEQRPSDAELAAIEAAIPPQPWHLAAVLTGDWKPAGWTGPAEPASWRQALAFADVAAGAAGVEVRREADDHAPFHPGRCAKLLVTAADGTEVLFGHAGELHPLVCRAFGLPARTAAAEVSLDVLIAVAPGGGTIGQLSPHPVAKEDVALVVDETVSAGELQAALVAGAGELLESIRLFDIYRGSQIADGSKSLAYALRFRAPDRTLKDAEIAAARDAAVAEAVRQFGAVQRA</sequence>
<evidence type="ECO:0000256" key="6">
    <source>
        <dbReference type="ARBA" id="ARBA00022598"/>
    </source>
</evidence>
<dbReference type="Gene3D" id="3.30.56.10">
    <property type="match status" value="2"/>
</dbReference>
<comment type="subcellular location">
    <subcellularLocation>
        <location evidence="1 15">Cytoplasm</location>
    </subcellularLocation>
</comment>
<dbReference type="InterPro" id="IPR005146">
    <property type="entry name" value="B3/B4_tRNA-bd"/>
</dbReference>
<evidence type="ECO:0000256" key="14">
    <source>
        <dbReference type="ARBA" id="ARBA00049255"/>
    </source>
</evidence>
<dbReference type="InterPro" id="IPR036690">
    <property type="entry name" value="Fdx_antiC-bd_sf"/>
</dbReference>
<dbReference type="SUPFAM" id="SSF46955">
    <property type="entry name" value="Putative DNA-binding domain"/>
    <property type="match status" value="1"/>
</dbReference>
<dbReference type="GO" id="GO:0009328">
    <property type="term" value="C:phenylalanine-tRNA ligase complex"/>
    <property type="evidence" value="ECO:0007669"/>
    <property type="project" value="TreeGrafter"/>
</dbReference>
<dbReference type="PROSITE" id="PS51447">
    <property type="entry name" value="FDX_ACB"/>
    <property type="match status" value="1"/>
</dbReference>
<dbReference type="EMBL" id="LT985188">
    <property type="protein sequence ID" value="SPD86816.1"/>
    <property type="molecule type" value="Genomic_DNA"/>
</dbReference>
<dbReference type="Gene3D" id="3.30.70.380">
    <property type="entry name" value="Ferrodoxin-fold anticodon-binding domain"/>
    <property type="match status" value="1"/>
</dbReference>
<feature type="domain" description="B5" evidence="19">
    <location>
        <begin position="421"/>
        <end position="496"/>
    </location>
</feature>
<dbReference type="InterPro" id="IPR009061">
    <property type="entry name" value="DNA-bd_dom_put_sf"/>
</dbReference>
<evidence type="ECO:0000256" key="16">
    <source>
        <dbReference type="PROSITE-ProRule" id="PRU00209"/>
    </source>
</evidence>
<evidence type="ECO:0000256" key="7">
    <source>
        <dbReference type="ARBA" id="ARBA00022723"/>
    </source>
</evidence>
<evidence type="ECO:0000256" key="12">
    <source>
        <dbReference type="ARBA" id="ARBA00022917"/>
    </source>
</evidence>
<evidence type="ECO:0000313" key="21">
    <source>
        <dbReference type="Proteomes" id="UP000238164"/>
    </source>
</evidence>
<dbReference type="HAMAP" id="MF_00283">
    <property type="entry name" value="Phe_tRNA_synth_beta1"/>
    <property type="match status" value="1"/>
</dbReference>
<dbReference type="Gene3D" id="2.40.50.140">
    <property type="entry name" value="Nucleic acid-binding proteins"/>
    <property type="match status" value="1"/>
</dbReference>
<dbReference type="Pfam" id="PF03483">
    <property type="entry name" value="B3_4"/>
    <property type="match status" value="1"/>
</dbReference>
<evidence type="ECO:0000256" key="4">
    <source>
        <dbReference type="ARBA" id="ARBA00022490"/>
    </source>
</evidence>
<keyword evidence="21" id="KW-1185">Reference proteome</keyword>
<dbReference type="GO" id="GO:0000049">
    <property type="term" value="F:tRNA binding"/>
    <property type="evidence" value="ECO:0007669"/>
    <property type="project" value="UniProtKB-UniRule"/>
</dbReference>
<feature type="domain" description="FDX-ACB" evidence="18">
    <location>
        <begin position="750"/>
        <end position="843"/>
    </location>
</feature>
<dbReference type="NCBIfam" id="TIGR00472">
    <property type="entry name" value="pheT_bact"/>
    <property type="match status" value="1"/>
</dbReference>
<dbReference type="PANTHER" id="PTHR10947">
    <property type="entry name" value="PHENYLALANYL-TRNA SYNTHETASE BETA CHAIN AND LEUCINE-RICH REPEAT-CONTAINING PROTEIN 47"/>
    <property type="match status" value="1"/>
</dbReference>
<dbReference type="CDD" id="cd00769">
    <property type="entry name" value="PheRS_beta_core"/>
    <property type="match status" value="1"/>
</dbReference>
<dbReference type="Pfam" id="PF03147">
    <property type="entry name" value="FDX-ACB"/>
    <property type="match status" value="1"/>
</dbReference>
<dbReference type="InterPro" id="IPR004532">
    <property type="entry name" value="Phe-tRNA-ligase_IIc_bsu_bact"/>
</dbReference>
<dbReference type="InterPro" id="IPR005121">
    <property type="entry name" value="Fdx_antiC-bd"/>
</dbReference>
<dbReference type="GO" id="GO:0005524">
    <property type="term" value="F:ATP binding"/>
    <property type="evidence" value="ECO:0007669"/>
    <property type="project" value="UniProtKB-UniRule"/>
</dbReference>
<dbReference type="InterPro" id="IPR012340">
    <property type="entry name" value="NA-bd_OB-fold"/>
</dbReference>
<dbReference type="AlphaFoldDB" id="A0A2N9JHD3"/>
<dbReference type="SUPFAM" id="SSF56037">
    <property type="entry name" value="PheT/TilS domain"/>
    <property type="match status" value="1"/>
</dbReference>
<dbReference type="PROSITE" id="PS51483">
    <property type="entry name" value="B5"/>
    <property type="match status" value="1"/>
</dbReference>
<keyword evidence="11 16" id="KW-0694">RNA-binding</keyword>
<feature type="binding site" evidence="15">
    <location>
        <position position="483"/>
    </location>
    <ligand>
        <name>Mg(2+)</name>
        <dbReference type="ChEBI" id="CHEBI:18420"/>
        <note>shared with alpha subunit</note>
    </ligand>
</feature>
<keyword evidence="7 15" id="KW-0479">Metal-binding</keyword>
<dbReference type="InterPro" id="IPR045864">
    <property type="entry name" value="aa-tRNA-synth_II/BPL/LPL"/>
</dbReference>
<dbReference type="GO" id="GO:0006432">
    <property type="term" value="P:phenylalanyl-tRNA aminoacylation"/>
    <property type="evidence" value="ECO:0007669"/>
    <property type="project" value="UniProtKB-UniRule"/>
</dbReference>
<dbReference type="GO" id="GO:0000287">
    <property type="term" value="F:magnesium ion binding"/>
    <property type="evidence" value="ECO:0007669"/>
    <property type="project" value="UniProtKB-UniRule"/>
</dbReference>
<dbReference type="PROSITE" id="PS50886">
    <property type="entry name" value="TRBD"/>
    <property type="match status" value="1"/>
</dbReference>
<dbReference type="InterPro" id="IPR005147">
    <property type="entry name" value="tRNA_synthase_B5-dom"/>
</dbReference>
<accession>A0A2N9JHD3</accession>
<dbReference type="Proteomes" id="UP000238164">
    <property type="component" value="Chromosome 1"/>
</dbReference>
<feature type="domain" description="TRNA-binding" evidence="17">
    <location>
        <begin position="41"/>
        <end position="171"/>
    </location>
</feature>
<keyword evidence="5 16" id="KW-0820">tRNA-binding</keyword>
<comment type="catalytic activity">
    <reaction evidence="14 15">
        <text>tRNA(Phe) + L-phenylalanine + ATP = L-phenylalanyl-tRNA(Phe) + AMP + diphosphate + H(+)</text>
        <dbReference type="Rhea" id="RHEA:19413"/>
        <dbReference type="Rhea" id="RHEA-COMP:9668"/>
        <dbReference type="Rhea" id="RHEA-COMP:9699"/>
        <dbReference type="ChEBI" id="CHEBI:15378"/>
        <dbReference type="ChEBI" id="CHEBI:30616"/>
        <dbReference type="ChEBI" id="CHEBI:33019"/>
        <dbReference type="ChEBI" id="CHEBI:58095"/>
        <dbReference type="ChEBI" id="CHEBI:78442"/>
        <dbReference type="ChEBI" id="CHEBI:78531"/>
        <dbReference type="ChEBI" id="CHEBI:456215"/>
        <dbReference type="EC" id="6.1.1.20"/>
    </reaction>
</comment>
<dbReference type="SUPFAM" id="SSF55681">
    <property type="entry name" value="Class II aaRS and biotin synthetases"/>
    <property type="match status" value="1"/>
</dbReference>
<dbReference type="Pfam" id="PF17759">
    <property type="entry name" value="tRNA_synthFbeta"/>
    <property type="match status" value="1"/>
</dbReference>
<dbReference type="InterPro" id="IPR020825">
    <property type="entry name" value="Phe-tRNA_synthase-like_B3/B4"/>
</dbReference>
<evidence type="ECO:0000256" key="2">
    <source>
        <dbReference type="ARBA" id="ARBA00008653"/>
    </source>
</evidence>
<dbReference type="SMART" id="SM00874">
    <property type="entry name" value="B5"/>
    <property type="match status" value="1"/>
</dbReference>
<keyword evidence="13 15" id="KW-0030">Aminoacyl-tRNA synthetase</keyword>
<gene>
    <name evidence="15 20" type="primary">pheT</name>
    <name evidence="20" type="ORF">MPLG2_1789</name>
</gene>
<dbReference type="GO" id="GO:0004826">
    <property type="term" value="F:phenylalanine-tRNA ligase activity"/>
    <property type="evidence" value="ECO:0007669"/>
    <property type="project" value="UniProtKB-UniRule"/>
</dbReference>
<organism evidence="20 21">
    <name type="scientific">Micropruina glycogenica</name>
    <dbReference type="NCBI Taxonomy" id="75385"/>
    <lineage>
        <taxon>Bacteria</taxon>
        <taxon>Bacillati</taxon>
        <taxon>Actinomycetota</taxon>
        <taxon>Actinomycetes</taxon>
        <taxon>Propionibacteriales</taxon>
        <taxon>Nocardioidaceae</taxon>
        <taxon>Micropruina</taxon>
    </lineage>
</organism>
<evidence type="ECO:0000256" key="3">
    <source>
        <dbReference type="ARBA" id="ARBA00011209"/>
    </source>
</evidence>
<dbReference type="InterPro" id="IPR033714">
    <property type="entry name" value="tRNA_bind_bactPheRS"/>
</dbReference>
<dbReference type="Pfam" id="PF03484">
    <property type="entry name" value="B5"/>
    <property type="match status" value="1"/>
</dbReference>
<dbReference type="InterPro" id="IPR002547">
    <property type="entry name" value="tRNA-bd_dom"/>
</dbReference>
<dbReference type="KEGG" id="mgg:MPLG2_1789"/>
<keyword evidence="6 15" id="KW-0436">Ligase</keyword>
<dbReference type="OrthoDB" id="9805455at2"/>
<dbReference type="SMART" id="SM00873">
    <property type="entry name" value="B3_4"/>
    <property type="match status" value="1"/>
</dbReference>
<dbReference type="EC" id="6.1.1.20" evidence="15"/>
<dbReference type="SUPFAM" id="SSF54991">
    <property type="entry name" value="Anticodon-binding domain of PheRS"/>
    <property type="match status" value="1"/>
</dbReference>
<evidence type="ECO:0000256" key="15">
    <source>
        <dbReference type="HAMAP-Rule" id="MF_00283"/>
    </source>
</evidence>
<dbReference type="InterPro" id="IPR041616">
    <property type="entry name" value="PheRS_beta_core"/>
</dbReference>
<evidence type="ECO:0000256" key="9">
    <source>
        <dbReference type="ARBA" id="ARBA00022840"/>
    </source>
</evidence>
<keyword evidence="12 15" id="KW-0648">Protein biosynthesis</keyword>
<keyword evidence="8 15" id="KW-0547">Nucleotide-binding</keyword>
<dbReference type="CDD" id="cd02796">
    <property type="entry name" value="tRNA_bind_bactPheRS"/>
    <property type="match status" value="1"/>
</dbReference>
<proteinExistence type="inferred from homology"/>
<dbReference type="InterPro" id="IPR045060">
    <property type="entry name" value="Phe-tRNA-ligase_IIc_bsu"/>
</dbReference>
<dbReference type="Gene3D" id="3.30.930.10">
    <property type="entry name" value="Bira Bifunctional Protein, Domain 2"/>
    <property type="match status" value="1"/>
</dbReference>
<evidence type="ECO:0000313" key="20">
    <source>
        <dbReference type="EMBL" id="SPD86816.1"/>
    </source>
</evidence>
<keyword evidence="4 15" id="KW-0963">Cytoplasm</keyword>
<evidence type="ECO:0000256" key="11">
    <source>
        <dbReference type="ARBA" id="ARBA00022884"/>
    </source>
</evidence>
<keyword evidence="10 15" id="KW-0460">Magnesium</keyword>
<evidence type="ECO:0000256" key="13">
    <source>
        <dbReference type="ARBA" id="ARBA00023146"/>
    </source>
</evidence>
<evidence type="ECO:0000256" key="1">
    <source>
        <dbReference type="ARBA" id="ARBA00004496"/>
    </source>
</evidence>
<evidence type="ECO:0000259" key="17">
    <source>
        <dbReference type="PROSITE" id="PS50886"/>
    </source>
</evidence>
<dbReference type="RefSeq" id="WP_105185692.1">
    <property type="nucleotide sequence ID" value="NZ_BAAAGO010000022.1"/>
</dbReference>